<keyword evidence="4 6" id="KW-1133">Transmembrane helix</keyword>
<keyword evidence="3 6" id="KW-0812">Transmembrane</keyword>
<comment type="caution">
    <text evidence="8">The sequence shown here is derived from an EMBL/GenBank/DDBJ whole genome shotgun (WGS) entry which is preliminary data.</text>
</comment>
<sequence length="159" mass="16902">MRKTRASILLATALATAATAAAGSLATTSGSAWYRRLSKPSWQPPAQAFPLVWTTLYGLIAYGGARALSREDEERRSALGRALAVNLALNAAWPALFFKARSPRLALAEIVVLNASNLVLVRRAGRADRAAGAMLVPYAAWTAFATALNASIARRNPSH</sequence>
<dbReference type="GO" id="GO:0016020">
    <property type="term" value="C:membrane"/>
    <property type="evidence" value="ECO:0007669"/>
    <property type="project" value="UniProtKB-SubCell"/>
</dbReference>
<evidence type="ECO:0000313" key="9">
    <source>
        <dbReference type="Proteomes" id="UP000238312"/>
    </source>
</evidence>
<gene>
    <name evidence="8" type="ORF">B0I32_104513</name>
</gene>
<dbReference type="PIRSF" id="PIRSF005859">
    <property type="entry name" value="PBR"/>
    <property type="match status" value="1"/>
</dbReference>
<evidence type="ECO:0000256" key="4">
    <source>
        <dbReference type="ARBA" id="ARBA00022989"/>
    </source>
</evidence>
<dbReference type="Gene3D" id="1.20.1260.100">
    <property type="entry name" value="TspO/MBR protein"/>
    <property type="match status" value="1"/>
</dbReference>
<evidence type="ECO:0000256" key="2">
    <source>
        <dbReference type="ARBA" id="ARBA00007524"/>
    </source>
</evidence>
<dbReference type="GO" id="GO:0033013">
    <property type="term" value="P:tetrapyrrole metabolic process"/>
    <property type="evidence" value="ECO:0007669"/>
    <property type="project" value="UniProtKB-ARBA"/>
</dbReference>
<evidence type="ECO:0000256" key="6">
    <source>
        <dbReference type="SAM" id="Phobius"/>
    </source>
</evidence>
<keyword evidence="7" id="KW-0732">Signal</keyword>
<accession>A0A2T0N5X5</accession>
<reference evidence="8 9" key="1">
    <citation type="submission" date="2018-03" db="EMBL/GenBank/DDBJ databases">
        <title>Genomic Encyclopedia of Type Strains, Phase III (KMG-III): the genomes of soil and plant-associated and newly described type strains.</title>
        <authorList>
            <person name="Whitman W."/>
        </authorList>
    </citation>
    <scope>NUCLEOTIDE SEQUENCE [LARGE SCALE GENOMIC DNA]</scope>
    <source>
        <strain evidence="8 9">CGMCC 4.7104</strain>
    </source>
</reference>
<evidence type="ECO:0000256" key="1">
    <source>
        <dbReference type="ARBA" id="ARBA00004141"/>
    </source>
</evidence>
<dbReference type="PANTHER" id="PTHR10057:SF0">
    <property type="entry name" value="TRANSLOCATOR PROTEIN"/>
    <property type="match status" value="1"/>
</dbReference>
<feature type="transmembrane region" description="Helical" evidence="6">
    <location>
        <begin position="46"/>
        <end position="65"/>
    </location>
</feature>
<evidence type="ECO:0000256" key="5">
    <source>
        <dbReference type="ARBA" id="ARBA00023136"/>
    </source>
</evidence>
<evidence type="ECO:0000256" key="3">
    <source>
        <dbReference type="ARBA" id="ARBA00022692"/>
    </source>
</evidence>
<keyword evidence="9" id="KW-1185">Reference proteome</keyword>
<evidence type="ECO:0000313" key="8">
    <source>
        <dbReference type="EMBL" id="PRX67756.1"/>
    </source>
</evidence>
<feature type="chain" id="PRO_5015455322" evidence="7">
    <location>
        <begin position="23"/>
        <end position="159"/>
    </location>
</feature>
<proteinExistence type="inferred from homology"/>
<comment type="similarity">
    <text evidence="2">Belongs to the TspO/BZRP family.</text>
</comment>
<feature type="transmembrane region" description="Helical" evidence="6">
    <location>
        <begin position="133"/>
        <end position="153"/>
    </location>
</feature>
<comment type="subcellular location">
    <subcellularLocation>
        <location evidence="1">Membrane</location>
        <topology evidence="1">Multi-pass membrane protein</topology>
    </subcellularLocation>
</comment>
<dbReference type="InterPro" id="IPR004307">
    <property type="entry name" value="TspO_MBR"/>
</dbReference>
<name>A0A2T0N5X5_9ACTN</name>
<dbReference type="OrthoDB" id="9795496at2"/>
<dbReference type="Proteomes" id="UP000238312">
    <property type="component" value="Unassembled WGS sequence"/>
</dbReference>
<dbReference type="Pfam" id="PF03073">
    <property type="entry name" value="TspO_MBR"/>
    <property type="match status" value="1"/>
</dbReference>
<dbReference type="CDD" id="cd15904">
    <property type="entry name" value="TSPO_MBR"/>
    <property type="match status" value="1"/>
</dbReference>
<feature type="signal peptide" evidence="7">
    <location>
        <begin position="1"/>
        <end position="22"/>
    </location>
</feature>
<dbReference type="RefSeq" id="WP_106238108.1">
    <property type="nucleotide sequence ID" value="NZ_PVNG01000004.1"/>
</dbReference>
<dbReference type="InterPro" id="IPR038330">
    <property type="entry name" value="TspO/MBR-related_sf"/>
</dbReference>
<dbReference type="FunFam" id="1.20.1260.100:FF:000001">
    <property type="entry name" value="translocator protein 2"/>
    <property type="match status" value="1"/>
</dbReference>
<keyword evidence="5 6" id="KW-0472">Membrane</keyword>
<evidence type="ECO:0000256" key="7">
    <source>
        <dbReference type="SAM" id="SignalP"/>
    </source>
</evidence>
<protein>
    <submittedName>
        <fullName evidence="8">TspO/MBR related protein</fullName>
    </submittedName>
</protein>
<dbReference type="AlphaFoldDB" id="A0A2T0N5X5"/>
<dbReference type="EMBL" id="PVNG01000004">
    <property type="protein sequence ID" value="PRX67756.1"/>
    <property type="molecule type" value="Genomic_DNA"/>
</dbReference>
<feature type="transmembrane region" description="Helical" evidence="6">
    <location>
        <begin position="77"/>
        <end position="98"/>
    </location>
</feature>
<organism evidence="8 9">
    <name type="scientific">Nonomuraea fuscirosea</name>
    <dbReference type="NCBI Taxonomy" id="1291556"/>
    <lineage>
        <taxon>Bacteria</taxon>
        <taxon>Bacillati</taxon>
        <taxon>Actinomycetota</taxon>
        <taxon>Actinomycetes</taxon>
        <taxon>Streptosporangiales</taxon>
        <taxon>Streptosporangiaceae</taxon>
        <taxon>Nonomuraea</taxon>
    </lineage>
</organism>
<dbReference type="PANTHER" id="PTHR10057">
    <property type="entry name" value="PERIPHERAL-TYPE BENZODIAZEPINE RECEPTOR"/>
    <property type="match status" value="1"/>
</dbReference>